<dbReference type="PIRSF" id="PIRSF006091">
    <property type="entry name" value="E_trnsport_RnfG"/>
    <property type="match status" value="1"/>
</dbReference>
<keyword evidence="11" id="KW-1185">Reference proteome</keyword>
<feature type="domain" description="FMN-binding" evidence="9">
    <location>
        <begin position="118"/>
        <end position="210"/>
    </location>
</feature>
<keyword evidence="6 8" id="KW-0812">Transmembrane</keyword>
<organism evidence="10 11">
    <name type="scientific">Bermanella marisrubri</name>
    <dbReference type="NCBI Taxonomy" id="207949"/>
    <lineage>
        <taxon>Bacteria</taxon>
        <taxon>Pseudomonadati</taxon>
        <taxon>Pseudomonadota</taxon>
        <taxon>Gammaproteobacteria</taxon>
        <taxon>Oceanospirillales</taxon>
        <taxon>Oceanospirillaceae</taxon>
        <taxon>Bermanella</taxon>
    </lineage>
</organism>
<dbReference type="HOGENOM" id="CLU_077882_1_0_6"/>
<dbReference type="PANTHER" id="PTHR36118">
    <property type="entry name" value="ION-TRANSLOCATING OXIDOREDUCTASE COMPLEX SUBUNIT G"/>
    <property type="match status" value="1"/>
</dbReference>
<comment type="similarity">
    <text evidence="6">Belongs to the RnfG family.</text>
</comment>
<keyword evidence="6 8" id="KW-0472">Membrane</keyword>
<sequence>MTEQADLTLGQSIAKNAIGLALFAMVTAGTIALVQLNTKDVVAHNIEMAEAKALYEIVPESNVDNDLLNDTLALKSESSKKSLHVDLLGPISEKSKAHFAKQDGKIQTVILPVVAPNGYTQAIQLLVGINMDGTIAGVRVVDHKETPGLGDKVELKKSKWILSFNGKSLEMPVIEKWAVKKDGGAFDQFTGATITPRAVVEAVKLSLEFFDKYQEQLISLYQEQRMQQSQIQQSPNQQSNGTDGAQA</sequence>
<keyword evidence="6" id="KW-1003">Cell membrane</keyword>
<protein>
    <recommendedName>
        <fullName evidence="6">Ion-translocating oxidoreductase complex subunit G</fullName>
        <ecNumber evidence="6">7.-.-.-</ecNumber>
    </recommendedName>
    <alternativeName>
        <fullName evidence="6">Rnf electron transport complex subunit G</fullName>
    </alternativeName>
</protein>
<accession>Q1N6T2</accession>
<dbReference type="GO" id="GO:0022900">
    <property type="term" value="P:electron transport chain"/>
    <property type="evidence" value="ECO:0007669"/>
    <property type="project" value="UniProtKB-UniRule"/>
</dbReference>
<comment type="cofactor">
    <cofactor evidence="6">
        <name>FMN</name>
        <dbReference type="ChEBI" id="CHEBI:58210"/>
    </cofactor>
</comment>
<feature type="modified residue" description="FMN phosphoryl threonine" evidence="6">
    <location>
        <position position="193"/>
    </location>
</feature>
<dbReference type="EMBL" id="AAQH01000001">
    <property type="protein sequence ID" value="EAT13510.1"/>
    <property type="molecule type" value="Genomic_DNA"/>
</dbReference>
<evidence type="ECO:0000256" key="2">
    <source>
        <dbReference type="ARBA" id="ARBA00022553"/>
    </source>
</evidence>
<dbReference type="NCBIfam" id="TIGR01947">
    <property type="entry name" value="rnfG"/>
    <property type="match status" value="1"/>
</dbReference>
<keyword evidence="6" id="KW-0997">Cell inner membrane</keyword>
<dbReference type="AlphaFoldDB" id="Q1N6T2"/>
<keyword evidence="10" id="KW-0830">Ubiquinone</keyword>
<comment type="function">
    <text evidence="6">Part of a membrane-bound complex that couples electron transfer with translocation of ions across the membrane.</text>
</comment>
<evidence type="ECO:0000256" key="1">
    <source>
        <dbReference type="ARBA" id="ARBA00022448"/>
    </source>
</evidence>
<evidence type="ECO:0000256" key="7">
    <source>
        <dbReference type="SAM" id="MobiDB-lite"/>
    </source>
</evidence>
<dbReference type="HAMAP" id="MF_00479">
    <property type="entry name" value="RsxG_RnfG"/>
    <property type="match status" value="1"/>
</dbReference>
<dbReference type="NCBIfam" id="NF002519">
    <property type="entry name" value="PRK01908.1"/>
    <property type="match status" value="1"/>
</dbReference>
<feature type="transmembrane region" description="Helical" evidence="8">
    <location>
        <begin position="17"/>
        <end position="36"/>
    </location>
</feature>
<proteinExistence type="inferred from homology"/>
<dbReference type="EC" id="7.-.-.-" evidence="6"/>
<dbReference type="GO" id="GO:0010181">
    <property type="term" value="F:FMN binding"/>
    <property type="evidence" value="ECO:0007669"/>
    <property type="project" value="InterPro"/>
</dbReference>
<dbReference type="GO" id="GO:0009055">
    <property type="term" value="F:electron transfer activity"/>
    <property type="evidence" value="ECO:0007669"/>
    <property type="project" value="InterPro"/>
</dbReference>
<comment type="subunit">
    <text evidence="6">The complex is composed of six subunits: RnfA, RnfB, RnfC, RnfD, RnfE and RnfG.</text>
</comment>
<dbReference type="PANTHER" id="PTHR36118:SF1">
    <property type="entry name" value="ION-TRANSLOCATING OXIDOREDUCTASE COMPLEX SUBUNIT G"/>
    <property type="match status" value="1"/>
</dbReference>
<dbReference type="SMART" id="SM00900">
    <property type="entry name" value="FMN_bind"/>
    <property type="match status" value="1"/>
</dbReference>
<keyword evidence="2 6" id="KW-0597">Phosphoprotein</keyword>
<dbReference type="OrthoDB" id="9784165at2"/>
<feature type="region of interest" description="Disordered" evidence="7">
    <location>
        <begin position="228"/>
        <end position="247"/>
    </location>
</feature>
<dbReference type="STRING" id="207949.RED65_08969"/>
<keyword evidence="1 6" id="KW-0813">Transport</keyword>
<comment type="caution">
    <text evidence="10">The sequence shown here is derived from an EMBL/GenBank/DDBJ whole genome shotgun (WGS) entry which is preliminary data.</text>
</comment>
<evidence type="ECO:0000256" key="5">
    <source>
        <dbReference type="ARBA" id="ARBA00022982"/>
    </source>
</evidence>
<evidence type="ECO:0000256" key="6">
    <source>
        <dbReference type="HAMAP-Rule" id="MF_00479"/>
    </source>
</evidence>
<evidence type="ECO:0000256" key="4">
    <source>
        <dbReference type="ARBA" id="ARBA00022643"/>
    </source>
</evidence>
<evidence type="ECO:0000313" key="10">
    <source>
        <dbReference type="EMBL" id="EAT13510.1"/>
    </source>
</evidence>
<feature type="compositionally biased region" description="Low complexity" evidence="7">
    <location>
        <begin position="228"/>
        <end position="239"/>
    </location>
</feature>
<dbReference type="InterPro" id="IPR010209">
    <property type="entry name" value="Ion_transpt_RnfG/RsxG"/>
</dbReference>
<keyword evidence="5 6" id="KW-0249">Electron transport</keyword>
<dbReference type="RefSeq" id="WP_007016931.1">
    <property type="nucleotide sequence ID" value="NZ_CH724113.1"/>
</dbReference>
<keyword evidence="3 6" id="KW-0285">Flavoprotein</keyword>
<evidence type="ECO:0000313" key="11">
    <source>
        <dbReference type="Proteomes" id="UP000004263"/>
    </source>
</evidence>
<keyword evidence="4 6" id="KW-0288">FMN</keyword>
<gene>
    <name evidence="6" type="primary">rnfG</name>
    <name evidence="10" type="ORF">RED65_08969</name>
</gene>
<dbReference type="GO" id="GO:0005886">
    <property type="term" value="C:plasma membrane"/>
    <property type="evidence" value="ECO:0007669"/>
    <property type="project" value="UniProtKB-SubCell"/>
</dbReference>
<name>Q1N6T2_9GAMM</name>
<dbReference type="Proteomes" id="UP000004263">
    <property type="component" value="Unassembled WGS sequence"/>
</dbReference>
<reference evidence="10 11" key="1">
    <citation type="submission" date="2006-03" db="EMBL/GenBank/DDBJ databases">
        <authorList>
            <person name="Pinhassi J."/>
            <person name="Pedros-Alio C."/>
            <person name="Ferriera S."/>
            <person name="Johnson J."/>
            <person name="Kravitz S."/>
            <person name="Halpern A."/>
            <person name="Remington K."/>
            <person name="Beeson K."/>
            <person name="Tran B."/>
            <person name="Rogers Y.-H."/>
            <person name="Friedman R."/>
            <person name="Venter J.C."/>
        </authorList>
    </citation>
    <scope>NUCLEOTIDE SEQUENCE [LARGE SCALE GENOMIC DNA]</scope>
    <source>
        <strain evidence="10 11">RED65</strain>
    </source>
</reference>
<dbReference type="Pfam" id="PF04205">
    <property type="entry name" value="FMN_bind"/>
    <property type="match status" value="1"/>
</dbReference>
<comment type="subcellular location">
    <subcellularLocation>
        <location evidence="6">Cell inner membrane</location>
        <topology evidence="6">Single-pass membrane protein</topology>
    </subcellularLocation>
</comment>
<evidence type="ECO:0000256" key="8">
    <source>
        <dbReference type="SAM" id="Phobius"/>
    </source>
</evidence>
<keyword evidence="6 8" id="KW-1133">Transmembrane helix</keyword>
<dbReference type="InterPro" id="IPR007329">
    <property type="entry name" value="FMN-bd"/>
</dbReference>
<keyword evidence="6" id="KW-1278">Translocase</keyword>
<evidence type="ECO:0000259" key="9">
    <source>
        <dbReference type="SMART" id="SM00900"/>
    </source>
</evidence>
<evidence type="ECO:0000256" key="3">
    <source>
        <dbReference type="ARBA" id="ARBA00022630"/>
    </source>
</evidence>